<comment type="caution">
    <text evidence="1">The sequence shown here is derived from an EMBL/GenBank/DDBJ whole genome shotgun (WGS) entry which is preliminary data.</text>
</comment>
<name>A0A3P3WFQ1_9FLAO</name>
<proteinExistence type="predicted"/>
<dbReference type="AlphaFoldDB" id="A0A3P3WFQ1"/>
<sequence>MKVKEKGHTVIIKRSEESIEELISKIQDNYATFQNNNLVIDVCNETFDIAEISLFEDLKSKHQNNKKSFVIVFENADFNEIDEEEVIVVPSLQEAFDIIEMEEIERDLGF</sequence>
<evidence type="ECO:0000313" key="1">
    <source>
        <dbReference type="EMBL" id="RRJ93217.1"/>
    </source>
</evidence>
<dbReference type="OrthoDB" id="1442602at2"/>
<evidence type="ECO:0000313" key="2">
    <source>
        <dbReference type="Proteomes" id="UP000275719"/>
    </source>
</evidence>
<dbReference type="RefSeq" id="WP_125016183.1">
    <property type="nucleotide sequence ID" value="NZ_RQVQ01000001.1"/>
</dbReference>
<dbReference type="Proteomes" id="UP000275719">
    <property type="component" value="Unassembled WGS sequence"/>
</dbReference>
<protein>
    <submittedName>
        <fullName evidence="1">Ribonuclease Z</fullName>
    </submittedName>
</protein>
<organism evidence="1 2">
    <name type="scientific">Paenimyroides tangerinum</name>
    <dbReference type="NCBI Taxonomy" id="2488728"/>
    <lineage>
        <taxon>Bacteria</taxon>
        <taxon>Pseudomonadati</taxon>
        <taxon>Bacteroidota</taxon>
        <taxon>Flavobacteriia</taxon>
        <taxon>Flavobacteriales</taxon>
        <taxon>Flavobacteriaceae</taxon>
        <taxon>Paenimyroides</taxon>
    </lineage>
</organism>
<reference evidence="1 2" key="1">
    <citation type="submission" date="2018-11" db="EMBL/GenBank/DDBJ databases">
        <title>Flavobacterium sp. nov., YIM 102701-2 draft genome.</title>
        <authorList>
            <person name="Li G."/>
            <person name="Jiang Y."/>
        </authorList>
    </citation>
    <scope>NUCLEOTIDE SEQUENCE [LARGE SCALE GENOMIC DNA]</scope>
    <source>
        <strain evidence="1 2">YIM 102701-2</strain>
    </source>
</reference>
<accession>A0A3P3WFQ1</accession>
<keyword evidence="2" id="KW-1185">Reference proteome</keyword>
<gene>
    <name evidence="1" type="ORF">EG240_00160</name>
</gene>
<dbReference type="EMBL" id="RQVQ01000001">
    <property type="protein sequence ID" value="RRJ93217.1"/>
    <property type="molecule type" value="Genomic_DNA"/>
</dbReference>